<reference evidence="18" key="4">
    <citation type="journal article" date="2018" name="Nat. Plants">
        <title>Whole-genome landscape of Medicago truncatula symbiotic genes.</title>
        <authorList>
            <person name="Pecrix Y."/>
            <person name="Staton S.E."/>
            <person name="Sallet E."/>
            <person name="Lelandais-Briere C."/>
            <person name="Moreau S."/>
            <person name="Carrere S."/>
            <person name="Blein T."/>
            <person name="Jardinaud M.F."/>
            <person name="Latrasse D."/>
            <person name="Zouine M."/>
            <person name="Zahm M."/>
            <person name="Kreplak J."/>
            <person name="Mayjonade B."/>
            <person name="Satge C."/>
            <person name="Perez M."/>
            <person name="Cauet S."/>
            <person name="Marande W."/>
            <person name="Chantry-Darmon C."/>
            <person name="Lopez-Roques C."/>
            <person name="Bouchez O."/>
            <person name="Berard A."/>
            <person name="Debelle F."/>
            <person name="Munos S."/>
            <person name="Bendahmane A."/>
            <person name="Berges H."/>
            <person name="Niebel A."/>
            <person name="Buitink J."/>
            <person name="Frugier F."/>
            <person name="Benhamed M."/>
            <person name="Crespi M."/>
            <person name="Gouzy J."/>
            <person name="Gamas P."/>
        </authorList>
    </citation>
    <scope>NUCLEOTIDE SEQUENCE [LARGE SCALE GENOMIC DNA]</scope>
    <source>
        <strain evidence="18">cv. Jemalong A17</strain>
    </source>
</reference>
<evidence type="ECO:0000256" key="5">
    <source>
        <dbReference type="ARBA" id="ARBA00023054"/>
    </source>
</evidence>
<evidence type="ECO:0000256" key="4">
    <source>
        <dbReference type="ARBA" id="ARBA00023015"/>
    </source>
</evidence>
<dbReference type="GO" id="GO:0000786">
    <property type="term" value="C:nucleosome"/>
    <property type="evidence" value="ECO:0007669"/>
    <property type="project" value="InterPro"/>
</dbReference>
<dbReference type="EMBL" id="CM001218">
    <property type="protein sequence ID" value="KEH37110.1"/>
    <property type="molecule type" value="Genomic_DNA"/>
</dbReference>
<reference evidence="14 17" key="1">
    <citation type="journal article" date="2011" name="Nature">
        <title>The Medicago genome provides insight into the evolution of rhizobial symbioses.</title>
        <authorList>
            <person name="Young N.D."/>
            <person name="Debelle F."/>
            <person name="Oldroyd G.E."/>
            <person name="Geurts R."/>
            <person name="Cannon S.B."/>
            <person name="Udvardi M.K."/>
            <person name="Benedito V.A."/>
            <person name="Mayer K.F."/>
            <person name="Gouzy J."/>
            <person name="Schoof H."/>
            <person name="Van de Peer Y."/>
            <person name="Proost S."/>
            <person name="Cook D.R."/>
            <person name="Meyers B.C."/>
            <person name="Spannagl M."/>
            <person name="Cheung F."/>
            <person name="De Mita S."/>
            <person name="Krishnakumar V."/>
            <person name="Gundlach H."/>
            <person name="Zhou S."/>
            <person name="Mudge J."/>
            <person name="Bharti A.K."/>
            <person name="Murray J.D."/>
            <person name="Naoumkina M.A."/>
            <person name="Rosen B."/>
            <person name="Silverstein K.A."/>
            <person name="Tang H."/>
            <person name="Rombauts S."/>
            <person name="Zhao P.X."/>
            <person name="Zhou P."/>
            <person name="Barbe V."/>
            <person name="Bardou P."/>
            <person name="Bechner M."/>
            <person name="Bellec A."/>
            <person name="Berger A."/>
            <person name="Berges H."/>
            <person name="Bidwell S."/>
            <person name="Bisseling T."/>
            <person name="Choisne N."/>
            <person name="Couloux A."/>
            <person name="Denny R."/>
            <person name="Deshpande S."/>
            <person name="Dai X."/>
            <person name="Doyle J.J."/>
            <person name="Dudez A.M."/>
            <person name="Farmer A.D."/>
            <person name="Fouteau S."/>
            <person name="Franken C."/>
            <person name="Gibelin C."/>
            <person name="Gish J."/>
            <person name="Goldstein S."/>
            <person name="Gonzalez A.J."/>
            <person name="Green P.J."/>
            <person name="Hallab A."/>
            <person name="Hartog M."/>
            <person name="Hua A."/>
            <person name="Humphray S.J."/>
            <person name="Jeong D.H."/>
            <person name="Jing Y."/>
            <person name="Jocker A."/>
            <person name="Kenton S.M."/>
            <person name="Kim D.J."/>
            <person name="Klee K."/>
            <person name="Lai H."/>
            <person name="Lang C."/>
            <person name="Lin S."/>
            <person name="Macmil S.L."/>
            <person name="Magdelenat G."/>
            <person name="Matthews L."/>
            <person name="McCorrison J."/>
            <person name="Monaghan E.L."/>
            <person name="Mun J.H."/>
            <person name="Najar F.Z."/>
            <person name="Nicholson C."/>
            <person name="Noirot C."/>
            <person name="O'Bleness M."/>
            <person name="Paule C.R."/>
            <person name="Poulain J."/>
            <person name="Prion F."/>
            <person name="Qin B."/>
            <person name="Qu C."/>
            <person name="Retzel E.F."/>
            <person name="Riddle C."/>
            <person name="Sallet E."/>
            <person name="Samain S."/>
            <person name="Samson N."/>
            <person name="Sanders I."/>
            <person name="Saurat O."/>
            <person name="Scarpelli C."/>
            <person name="Schiex T."/>
            <person name="Segurens B."/>
            <person name="Severin A.J."/>
            <person name="Sherrier D.J."/>
            <person name="Shi R."/>
            <person name="Sims S."/>
            <person name="Singer S.R."/>
            <person name="Sinharoy S."/>
            <person name="Sterck L."/>
            <person name="Viollet A."/>
            <person name="Wang B.B."/>
            <person name="Wang K."/>
            <person name="Wang M."/>
            <person name="Wang X."/>
            <person name="Warfsmann J."/>
            <person name="Weissenbach J."/>
            <person name="White D.D."/>
            <person name="White J.D."/>
            <person name="Wiley G.B."/>
            <person name="Wincker P."/>
            <person name="Xing Y."/>
            <person name="Yang L."/>
            <person name="Yao Z."/>
            <person name="Ying F."/>
            <person name="Zhai J."/>
            <person name="Zhou L."/>
            <person name="Zuber A."/>
            <person name="Denarie J."/>
            <person name="Dixon R.A."/>
            <person name="May G.D."/>
            <person name="Schwartz D.C."/>
            <person name="Rogers J."/>
            <person name="Quetier F."/>
            <person name="Town C.D."/>
            <person name="Roe B.A."/>
        </authorList>
    </citation>
    <scope>NUCLEOTIDE SEQUENCE [LARGE SCALE GENOMIC DNA]</scope>
    <source>
        <strain evidence="14">A17</strain>
        <strain evidence="16 17">cv. Jemalong A17</strain>
    </source>
</reference>
<dbReference type="GO" id="GO:0006334">
    <property type="term" value="P:nucleosome assembly"/>
    <property type="evidence" value="ECO:0007669"/>
    <property type="project" value="InterPro"/>
</dbReference>
<evidence type="ECO:0000256" key="7">
    <source>
        <dbReference type="ARBA" id="ARBA00023163"/>
    </source>
</evidence>
<dbReference type="PROSITE" id="PS51294">
    <property type="entry name" value="HTH_MYB"/>
    <property type="match status" value="1"/>
</dbReference>
<keyword evidence="5 10" id="KW-0175">Coiled coil</keyword>
<dbReference type="KEGG" id="mtr:25486339"/>
<evidence type="ECO:0000313" key="14">
    <source>
        <dbReference type="EMBL" id="KEH37110.1"/>
    </source>
</evidence>
<dbReference type="SMART" id="SM00717">
    <property type="entry name" value="SANT"/>
    <property type="match status" value="1"/>
</dbReference>
<comment type="subcellular location">
    <subcellularLocation>
        <location evidence="1">Chromosome</location>
    </subcellularLocation>
    <subcellularLocation>
        <location evidence="2">Nucleus</location>
        <location evidence="2">Nucleolus</location>
    </subcellularLocation>
</comment>
<evidence type="ECO:0000259" key="11">
    <source>
        <dbReference type="PROSITE" id="PS50090"/>
    </source>
</evidence>
<dbReference type="STRING" id="3880.A0A072VG04"/>
<dbReference type="PANTHER" id="PTHR46267">
    <property type="entry name" value="SINGLE MYB HISTONE 4"/>
    <property type="match status" value="1"/>
</dbReference>
<proteinExistence type="predicted"/>
<evidence type="ECO:0000256" key="6">
    <source>
        <dbReference type="ARBA" id="ARBA00023125"/>
    </source>
</evidence>
<dbReference type="EnsemblPlants" id="KEH37110">
    <property type="protein sequence ID" value="KEH37110"/>
    <property type="gene ID" value="MTR_2g031870"/>
</dbReference>
<feature type="domain" description="HTH myb-type" evidence="12">
    <location>
        <begin position="1"/>
        <end position="33"/>
    </location>
</feature>
<evidence type="ECO:0000256" key="2">
    <source>
        <dbReference type="ARBA" id="ARBA00004604"/>
    </source>
</evidence>
<feature type="coiled-coil region" evidence="10">
    <location>
        <begin position="244"/>
        <end position="288"/>
    </location>
</feature>
<dbReference type="GO" id="GO:0005730">
    <property type="term" value="C:nucleolus"/>
    <property type="evidence" value="ECO:0007669"/>
    <property type="project" value="UniProtKB-SubCell"/>
</dbReference>
<dbReference type="InterPro" id="IPR044597">
    <property type="entry name" value="SMH1-6"/>
</dbReference>
<feature type="domain" description="H15" evidence="13">
    <location>
        <begin position="121"/>
        <end position="189"/>
    </location>
</feature>
<organism evidence="14 17">
    <name type="scientific">Medicago truncatula</name>
    <name type="common">Barrel medic</name>
    <name type="synonym">Medicago tribuloides</name>
    <dbReference type="NCBI Taxonomy" id="3880"/>
    <lineage>
        <taxon>Eukaryota</taxon>
        <taxon>Viridiplantae</taxon>
        <taxon>Streptophyta</taxon>
        <taxon>Embryophyta</taxon>
        <taxon>Tracheophyta</taxon>
        <taxon>Spermatophyta</taxon>
        <taxon>Magnoliopsida</taxon>
        <taxon>eudicotyledons</taxon>
        <taxon>Gunneridae</taxon>
        <taxon>Pentapetalae</taxon>
        <taxon>rosids</taxon>
        <taxon>fabids</taxon>
        <taxon>Fabales</taxon>
        <taxon>Fabaceae</taxon>
        <taxon>Papilionoideae</taxon>
        <taxon>50 kb inversion clade</taxon>
        <taxon>NPAAA clade</taxon>
        <taxon>Hologalegina</taxon>
        <taxon>IRL clade</taxon>
        <taxon>Trifolieae</taxon>
        <taxon>Medicago</taxon>
    </lineage>
</organism>
<dbReference type="InterPro" id="IPR009057">
    <property type="entry name" value="Homeodomain-like_sf"/>
</dbReference>
<keyword evidence="8" id="KW-0539">Nucleus</keyword>
<evidence type="ECO:0000256" key="3">
    <source>
        <dbReference type="ARBA" id="ARBA00022454"/>
    </source>
</evidence>
<evidence type="ECO:0000313" key="18">
    <source>
        <dbReference type="Proteomes" id="UP000265566"/>
    </source>
</evidence>
<evidence type="ECO:0000259" key="13">
    <source>
        <dbReference type="PROSITE" id="PS51504"/>
    </source>
</evidence>
<accession>A0A072VG04</accession>
<evidence type="ECO:0000259" key="12">
    <source>
        <dbReference type="PROSITE" id="PS51294"/>
    </source>
</evidence>
<dbReference type="HOGENOM" id="CLU_047477_0_1_1"/>
<dbReference type="InterPro" id="IPR005818">
    <property type="entry name" value="Histone_H1/H5_H15"/>
</dbReference>
<evidence type="ECO:0000256" key="8">
    <source>
        <dbReference type="ARBA" id="ARBA00023242"/>
    </source>
</evidence>
<keyword evidence="4" id="KW-0805">Transcription regulation</keyword>
<gene>
    <name evidence="16" type="primary">25486339</name>
    <name evidence="14" type="ordered locus">MTR_2g031870</name>
    <name evidence="15" type="ORF">MtrunA17_Chr2g0293381</name>
</gene>
<keyword evidence="3" id="KW-0158">Chromosome</keyword>
<keyword evidence="7" id="KW-0804">Transcription</keyword>
<dbReference type="EMBL" id="PSQE01000002">
    <property type="protein sequence ID" value="RHN72961.1"/>
    <property type="molecule type" value="Genomic_DNA"/>
</dbReference>
<dbReference type="OrthoDB" id="608866at2759"/>
<dbReference type="Gramene" id="rna8730">
    <property type="protein sequence ID" value="RHN72961.1"/>
    <property type="gene ID" value="gene8730"/>
</dbReference>
<dbReference type="CDD" id="cd11660">
    <property type="entry name" value="SANT_TRF"/>
    <property type="match status" value="1"/>
</dbReference>
<dbReference type="AlphaFoldDB" id="A0A072VG04"/>
<evidence type="ECO:0000256" key="9">
    <source>
        <dbReference type="ARBA" id="ARBA00032813"/>
    </source>
</evidence>
<dbReference type="SMART" id="SM00526">
    <property type="entry name" value="H15"/>
    <property type="match status" value="1"/>
</dbReference>
<evidence type="ECO:0000313" key="16">
    <source>
        <dbReference type="EnsemblPlants" id="KEH37110"/>
    </source>
</evidence>
<dbReference type="Pfam" id="PF00249">
    <property type="entry name" value="Myb_DNA-binding"/>
    <property type="match status" value="1"/>
</dbReference>
<dbReference type="InterPro" id="IPR017930">
    <property type="entry name" value="Myb_dom"/>
</dbReference>
<dbReference type="SUPFAM" id="SSF46785">
    <property type="entry name" value="Winged helix' DNA-binding domain"/>
    <property type="match status" value="1"/>
</dbReference>
<feature type="domain" description="Myb-like" evidence="11">
    <location>
        <begin position="1"/>
        <end position="57"/>
    </location>
</feature>
<dbReference type="PROSITE" id="PS50090">
    <property type="entry name" value="MYB_LIKE"/>
    <property type="match status" value="1"/>
</dbReference>
<dbReference type="SUPFAM" id="SSF46689">
    <property type="entry name" value="Homeodomain-like"/>
    <property type="match status" value="1"/>
</dbReference>
<evidence type="ECO:0000313" key="17">
    <source>
        <dbReference type="Proteomes" id="UP000002051"/>
    </source>
</evidence>
<dbReference type="GO" id="GO:0003691">
    <property type="term" value="F:double-stranded telomeric DNA binding"/>
    <property type="evidence" value="ECO:0007669"/>
    <property type="project" value="InterPro"/>
</dbReference>
<keyword evidence="17" id="KW-1185">Reference proteome</keyword>
<evidence type="ECO:0000256" key="10">
    <source>
        <dbReference type="SAM" id="Coils"/>
    </source>
</evidence>
<protein>
    <recommendedName>
        <fullName evidence="9">MYB transcription factor</fullName>
    </recommendedName>
</protein>
<sequence length="297" mass="33567">MGVPKQKWSEEEESALKAGVIKHGVGKWRTILKDPEFNHVLYLRSNVDLKDKWRNLSVMASGWASREKPKGAMKRVHYQAPRHEDNSMAVTPFFLSDDEIVDVQPLQVSRDMLQISGPKSSSIRLDNLIMEAISSLNELGGSNKTTIASFIEDHYWAPADFKKLLSAKLKYLTSRGKLIKVKRRYRIAPTPAYSDRGRHPSTLLLEGRQKGSMKFYRDESNIPTKSEIDLELEKIRSMSAQEAAAYAARAVAEAEALMAEAEEATKEAEAAEAEADAMEAFVEAERKRLKEKNTQRR</sequence>
<dbReference type="InterPro" id="IPR036390">
    <property type="entry name" value="WH_DNA-bd_sf"/>
</dbReference>
<reference evidence="16" key="3">
    <citation type="submission" date="2015-04" db="UniProtKB">
        <authorList>
            <consortium name="EnsemblPlants"/>
        </authorList>
    </citation>
    <scope>IDENTIFICATION</scope>
    <source>
        <strain evidence="16">cv. Jemalong A17</strain>
    </source>
</reference>
<dbReference type="Gene3D" id="1.10.10.10">
    <property type="entry name" value="Winged helix-like DNA-binding domain superfamily/Winged helix DNA-binding domain"/>
    <property type="match status" value="1"/>
</dbReference>
<dbReference type="InterPro" id="IPR036388">
    <property type="entry name" value="WH-like_DNA-bd_sf"/>
</dbReference>
<dbReference type="Pfam" id="PF00538">
    <property type="entry name" value="Linker_histone"/>
    <property type="match status" value="1"/>
</dbReference>
<dbReference type="PANTHER" id="PTHR46267:SF8">
    <property type="entry name" value="TELOMERE REPEAT-BINDING FACTOR 1"/>
    <property type="match status" value="1"/>
</dbReference>
<dbReference type="Gene3D" id="1.10.246.220">
    <property type="match status" value="1"/>
</dbReference>
<dbReference type="Proteomes" id="UP000002051">
    <property type="component" value="Chromosome 2"/>
</dbReference>
<name>A0A072VG04_MEDTR</name>
<dbReference type="Proteomes" id="UP000265566">
    <property type="component" value="Chromosome 2"/>
</dbReference>
<dbReference type="FunFam" id="1.10.10.60:FF:000168">
    <property type="entry name" value="Telomere repeat-binding factor 1"/>
    <property type="match status" value="1"/>
</dbReference>
<keyword evidence="6" id="KW-0238">DNA-binding</keyword>
<reference evidence="14 17" key="2">
    <citation type="journal article" date="2014" name="BMC Genomics">
        <title>An improved genome release (version Mt4.0) for the model legume Medicago truncatula.</title>
        <authorList>
            <person name="Tang H."/>
            <person name="Krishnakumar V."/>
            <person name="Bidwell S."/>
            <person name="Rosen B."/>
            <person name="Chan A."/>
            <person name="Zhou S."/>
            <person name="Gentzbittel L."/>
            <person name="Childs K.L."/>
            <person name="Yandell M."/>
            <person name="Gundlach H."/>
            <person name="Mayer K.F."/>
            <person name="Schwartz D.C."/>
            <person name="Town C.D."/>
        </authorList>
    </citation>
    <scope>GENOME REANNOTATION</scope>
    <source>
        <strain evidence="14">A17</strain>
        <strain evidence="16 17">cv. Jemalong A17</strain>
    </source>
</reference>
<evidence type="ECO:0000313" key="15">
    <source>
        <dbReference type="EMBL" id="RHN72961.1"/>
    </source>
</evidence>
<evidence type="ECO:0000256" key="1">
    <source>
        <dbReference type="ARBA" id="ARBA00004286"/>
    </source>
</evidence>
<reference evidence="15" key="5">
    <citation type="journal article" date="2018" name="Nat. Plants">
        <title>Whole-genome landscape of Medicago truncatula symbiotic genes.</title>
        <authorList>
            <person name="Pecrix Y."/>
            <person name="Gamas P."/>
            <person name="Carrere S."/>
        </authorList>
    </citation>
    <scope>NUCLEOTIDE SEQUENCE</scope>
    <source>
        <tissue evidence="15">Leaves</tissue>
    </source>
</reference>
<dbReference type="PROSITE" id="PS51504">
    <property type="entry name" value="H15"/>
    <property type="match status" value="1"/>
</dbReference>
<dbReference type="InterPro" id="IPR001005">
    <property type="entry name" value="SANT/Myb"/>
</dbReference>